<name>L5KFQ9_PTEAL</name>
<sequence>MGQKVTGNFFLADPGLASELTGTDTCPEAPAAPWPGPKPTLTGVDTDHWAPGVWASLVWSTGVNSGAYSQGTDVQSPLREARLPGTGKDLVL</sequence>
<keyword evidence="3" id="KW-1185">Reference proteome</keyword>
<proteinExistence type="predicted"/>
<feature type="region of interest" description="Disordered" evidence="1">
    <location>
        <begin position="68"/>
        <end position="92"/>
    </location>
</feature>
<protein>
    <submittedName>
        <fullName evidence="2">Uncharacterized protein</fullName>
    </submittedName>
</protein>
<evidence type="ECO:0000313" key="3">
    <source>
        <dbReference type="Proteomes" id="UP000010552"/>
    </source>
</evidence>
<gene>
    <name evidence="2" type="ORF">PAL_GLEAN10012991</name>
</gene>
<accession>L5KFQ9</accession>
<reference evidence="3" key="1">
    <citation type="journal article" date="2013" name="Science">
        <title>Comparative analysis of bat genomes provides insight into the evolution of flight and immunity.</title>
        <authorList>
            <person name="Zhang G."/>
            <person name="Cowled C."/>
            <person name="Shi Z."/>
            <person name="Huang Z."/>
            <person name="Bishop-Lilly K.A."/>
            <person name="Fang X."/>
            <person name="Wynne J.W."/>
            <person name="Xiong Z."/>
            <person name="Baker M.L."/>
            <person name="Zhao W."/>
            <person name="Tachedjian M."/>
            <person name="Zhu Y."/>
            <person name="Zhou P."/>
            <person name="Jiang X."/>
            <person name="Ng J."/>
            <person name="Yang L."/>
            <person name="Wu L."/>
            <person name="Xiao J."/>
            <person name="Feng Y."/>
            <person name="Chen Y."/>
            <person name="Sun X."/>
            <person name="Zhang Y."/>
            <person name="Marsh G.A."/>
            <person name="Crameri G."/>
            <person name="Broder C.C."/>
            <person name="Frey K.G."/>
            <person name="Wang L.F."/>
            <person name="Wang J."/>
        </authorList>
    </citation>
    <scope>NUCLEOTIDE SEQUENCE [LARGE SCALE GENOMIC DNA]</scope>
</reference>
<dbReference type="InParanoid" id="L5KFQ9"/>
<organism evidence="2 3">
    <name type="scientific">Pteropus alecto</name>
    <name type="common">Black flying fox</name>
    <dbReference type="NCBI Taxonomy" id="9402"/>
    <lineage>
        <taxon>Eukaryota</taxon>
        <taxon>Metazoa</taxon>
        <taxon>Chordata</taxon>
        <taxon>Craniata</taxon>
        <taxon>Vertebrata</taxon>
        <taxon>Euteleostomi</taxon>
        <taxon>Mammalia</taxon>
        <taxon>Eutheria</taxon>
        <taxon>Laurasiatheria</taxon>
        <taxon>Chiroptera</taxon>
        <taxon>Yinpterochiroptera</taxon>
        <taxon>Pteropodoidea</taxon>
        <taxon>Pteropodidae</taxon>
        <taxon>Pteropodinae</taxon>
        <taxon>Pteropus</taxon>
    </lineage>
</organism>
<evidence type="ECO:0000256" key="1">
    <source>
        <dbReference type="SAM" id="MobiDB-lite"/>
    </source>
</evidence>
<dbReference type="AlphaFoldDB" id="L5KFQ9"/>
<evidence type="ECO:0000313" key="2">
    <source>
        <dbReference type="EMBL" id="ELK10519.1"/>
    </source>
</evidence>
<dbReference type="EMBL" id="KB030727">
    <property type="protein sequence ID" value="ELK10519.1"/>
    <property type="molecule type" value="Genomic_DNA"/>
</dbReference>
<dbReference type="Proteomes" id="UP000010552">
    <property type="component" value="Unassembled WGS sequence"/>
</dbReference>